<evidence type="ECO:0000256" key="1">
    <source>
        <dbReference type="SAM" id="MobiDB-lite"/>
    </source>
</evidence>
<proteinExistence type="predicted"/>
<name>A0A9J6B720_SOLCO</name>
<accession>A0A9J6B720</accession>
<feature type="compositionally biased region" description="Basic and acidic residues" evidence="1">
    <location>
        <begin position="206"/>
        <end position="216"/>
    </location>
</feature>
<organism evidence="2 3">
    <name type="scientific">Solanum commersonii</name>
    <name type="common">Commerson's wild potato</name>
    <name type="synonym">Commerson's nightshade</name>
    <dbReference type="NCBI Taxonomy" id="4109"/>
    <lineage>
        <taxon>Eukaryota</taxon>
        <taxon>Viridiplantae</taxon>
        <taxon>Streptophyta</taxon>
        <taxon>Embryophyta</taxon>
        <taxon>Tracheophyta</taxon>
        <taxon>Spermatophyta</taxon>
        <taxon>Magnoliopsida</taxon>
        <taxon>eudicotyledons</taxon>
        <taxon>Gunneridae</taxon>
        <taxon>Pentapetalae</taxon>
        <taxon>asterids</taxon>
        <taxon>lamiids</taxon>
        <taxon>Solanales</taxon>
        <taxon>Solanaceae</taxon>
        <taxon>Solanoideae</taxon>
        <taxon>Solaneae</taxon>
        <taxon>Solanum</taxon>
    </lineage>
</organism>
<gene>
    <name evidence="2" type="ORF">H5410_004197</name>
</gene>
<dbReference type="EMBL" id="JACXVP010000001">
    <property type="protein sequence ID" value="KAG5632480.1"/>
    <property type="molecule type" value="Genomic_DNA"/>
</dbReference>
<comment type="caution">
    <text evidence="2">The sequence shown here is derived from an EMBL/GenBank/DDBJ whole genome shotgun (WGS) entry which is preliminary data.</text>
</comment>
<evidence type="ECO:0000313" key="2">
    <source>
        <dbReference type="EMBL" id="KAG5632480.1"/>
    </source>
</evidence>
<evidence type="ECO:0000313" key="3">
    <source>
        <dbReference type="Proteomes" id="UP000824120"/>
    </source>
</evidence>
<evidence type="ECO:0008006" key="4">
    <source>
        <dbReference type="Google" id="ProtNLM"/>
    </source>
</evidence>
<sequence length="252" mass="29017">MEDYMYLLSKAAFYVKAKENYWQMGTLKWDSWFEHDVEKTIGVAWISFPDLPPNFFVKEVIFSIASVVGKPLTVDMATKNQTRPSCARVKIEVDLTAKLPERVKINEEDDITGHIEYKWIKVQYDYIPKYSEECCLQGNDDYGCWTIHPELEEKEESEVDGDEDQALEESTKEWVNKPVKSGMKDENKKDICKEACNLIHSPKEITLEKQEKETRDGGNGVTQEDKRDIAVYSTDNEEILPLAIQNENGGSI</sequence>
<dbReference type="InterPro" id="IPR040256">
    <property type="entry name" value="At4g02000-like"/>
</dbReference>
<dbReference type="OrthoDB" id="1748011at2759"/>
<reference evidence="2 3" key="1">
    <citation type="submission" date="2020-09" db="EMBL/GenBank/DDBJ databases">
        <title>De no assembly of potato wild relative species, Solanum commersonii.</title>
        <authorList>
            <person name="Cho K."/>
        </authorList>
    </citation>
    <scope>NUCLEOTIDE SEQUENCE [LARGE SCALE GENOMIC DNA]</scope>
    <source>
        <strain evidence="2">LZ3.2</strain>
        <tissue evidence="2">Leaf</tissue>
    </source>
</reference>
<feature type="region of interest" description="Disordered" evidence="1">
    <location>
        <begin position="206"/>
        <end position="229"/>
    </location>
</feature>
<dbReference type="AlphaFoldDB" id="A0A9J6B720"/>
<keyword evidence="3" id="KW-1185">Reference proteome</keyword>
<dbReference type="PANTHER" id="PTHR31286">
    <property type="entry name" value="GLYCINE-RICH CELL WALL STRUCTURAL PROTEIN 1.8-LIKE"/>
    <property type="match status" value="1"/>
</dbReference>
<dbReference type="PANTHER" id="PTHR31286:SF179">
    <property type="entry name" value="RNASE H TYPE-1 DOMAIN-CONTAINING PROTEIN"/>
    <property type="match status" value="1"/>
</dbReference>
<protein>
    <recommendedName>
        <fullName evidence="4">DUF4283 domain-containing protein</fullName>
    </recommendedName>
</protein>
<dbReference type="Proteomes" id="UP000824120">
    <property type="component" value="Chromosome 1"/>
</dbReference>